<keyword evidence="2" id="KW-1185">Reference proteome</keyword>
<dbReference type="AlphaFoldDB" id="A0A5C6RR66"/>
<name>A0A5C6RR66_9FLAO</name>
<reference evidence="1 2" key="1">
    <citation type="submission" date="2019-08" db="EMBL/GenBank/DDBJ databases">
        <title>Genome of Vicingus serpentipes NCIMB 15042.</title>
        <authorList>
            <person name="Bowman J.P."/>
        </authorList>
    </citation>
    <scope>NUCLEOTIDE SEQUENCE [LARGE SCALE GENOMIC DNA]</scope>
    <source>
        <strain evidence="1 2">NCIMB 15042</strain>
    </source>
</reference>
<accession>A0A5C6RR66</accession>
<comment type="caution">
    <text evidence="1">The sequence shown here is derived from an EMBL/GenBank/DDBJ whole genome shotgun (WGS) entry which is preliminary data.</text>
</comment>
<evidence type="ECO:0008006" key="3">
    <source>
        <dbReference type="Google" id="ProtNLM"/>
    </source>
</evidence>
<protein>
    <recommendedName>
        <fullName evidence="3">Zf-HC2 domain-containing protein</fullName>
    </recommendedName>
</protein>
<dbReference type="EMBL" id="VOOS01000004">
    <property type="protein sequence ID" value="TXB64841.1"/>
    <property type="molecule type" value="Genomic_DNA"/>
</dbReference>
<sequence length="78" mass="8978">MYSCKKATEMVEKKNVVGLSFSENFKLKLHLSICKACKSYQKQSVFIDAFIENKTKQEDNITEIENNELKTSIISKLV</sequence>
<evidence type="ECO:0000313" key="2">
    <source>
        <dbReference type="Proteomes" id="UP000321721"/>
    </source>
</evidence>
<gene>
    <name evidence="1" type="ORF">FRY74_10345</name>
</gene>
<evidence type="ECO:0000313" key="1">
    <source>
        <dbReference type="EMBL" id="TXB64841.1"/>
    </source>
</evidence>
<proteinExistence type="predicted"/>
<organism evidence="1 2">
    <name type="scientific">Vicingus serpentipes</name>
    <dbReference type="NCBI Taxonomy" id="1926625"/>
    <lineage>
        <taxon>Bacteria</taxon>
        <taxon>Pseudomonadati</taxon>
        <taxon>Bacteroidota</taxon>
        <taxon>Flavobacteriia</taxon>
        <taxon>Flavobacteriales</taxon>
        <taxon>Vicingaceae</taxon>
        <taxon>Vicingus</taxon>
    </lineage>
</organism>
<dbReference type="Proteomes" id="UP000321721">
    <property type="component" value="Unassembled WGS sequence"/>
</dbReference>